<feature type="domain" description="GMPS ATP-PPase" evidence="6">
    <location>
        <begin position="150"/>
        <end position="254"/>
    </location>
</feature>
<dbReference type="PRINTS" id="PR00096">
    <property type="entry name" value="GATASE"/>
</dbReference>
<dbReference type="Pfam" id="PF00117">
    <property type="entry name" value="GATase"/>
    <property type="match status" value="1"/>
</dbReference>
<feature type="non-terminal residue" evidence="7">
    <location>
        <position position="1"/>
    </location>
</feature>
<evidence type="ECO:0000256" key="1">
    <source>
        <dbReference type="ARBA" id="ARBA00022598"/>
    </source>
</evidence>
<dbReference type="Pfam" id="PF02540">
    <property type="entry name" value="NAD_synthase"/>
    <property type="match status" value="1"/>
</dbReference>
<accession>A0A383A0N6</accession>
<evidence type="ECO:0000256" key="3">
    <source>
        <dbReference type="ARBA" id="ARBA00022749"/>
    </source>
</evidence>
<protein>
    <recommendedName>
        <fullName evidence="6">GMPS ATP-PPase domain-containing protein</fullName>
    </recommendedName>
</protein>
<dbReference type="InterPro" id="IPR017926">
    <property type="entry name" value="GATASE"/>
</dbReference>
<feature type="non-terminal residue" evidence="7">
    <location>
        <position position="254"/>
    </location>
</feature>
<dbReference type="PANTHER" id="PTHR11922">
    <property type="entry name" value="GMP SYNTHASE-RELATED"/>
    <property type="match status" value="1"/>
</dbReference>
<dbReference type="PROSITE" id="PS51553">
    <property type="entry name" value="GMPS_ATP_PPASE"/>
    <property type="match status" value="1"/>
</dbReference>
<dbReference type="PRINTS" id="PR00097">
    <property type="entry name" value="ANTSNTHASEII"/>
</dbReference>
<dbReference type="GO" id="GO:0003921">
    <property type="term" value="F:GMP synthase activity"/>
    <property type="evidence" value="ECO:0007669"/>
    <property type="project" value="InterPro"/>
</dbReference>
<dbReference type="InterPro" id="IPR025777">
    <property type="entry name" value="GMPS_ATP_PPase_dom"/>
</dbReference>
<name>A0A383A0N6_9ZZZZ</name>
<dbReference type="InterPro" id="IPR022310">
    <property type="entry name" value="NAD/GMP_synthase"/>
</dbReference>
<dbReference type="SUPFAM" id="SSF52402">
    <property type="entry name" value="Adenine nucleotide alpha hydrolases-like"/>
    <property type="match status" value="1"/>
</dbReference>
<gene>
    <name evidence="7" type="ORF">METZ01_LOCUS454330</name>
</gene>
<dbReference type="PROSITE" id="PS51273">
    <property type="entry name" value="GATASE_TYPE_1"/>
    <property type="match status" value="1"/>
</dbReference>
<sequence length="254" mass="27583">VPAVIFSGGPSSVYENAAPQIDSAILDLNIPVLGICYGLHLMISDTGGLVSHKGHGEYGFAKVHPEVESPLFDNLSKESQVWMSHADEIENIGNEFDVIARSSNNIIAAIQHHDRPLYGVQFHPEVVHSVEGNTIISNFLFKISDCRADWTAEHFISEAISAIQKKVGDDGKVITGLSGGVDSSVVGTLLHKAIGDRSRCVFIDNGLLRKEEADQVMGSLKDGLGLNIYKYDDSITFLSALEGITDPEKKRKII</sequence>
<dbReference type="GO" id="GO:0005829">
    <property type="term" value="C:cytosol"/>
    <property type="evidence" value="ECO:0007669"/>
    <property type="project" value="TreeGrafter"/>
</dbReference>
<keyword evidence="3" id="KW-0332">GMP biosynthesis</keyword>
<dbReference type="SUPFAM" id="SSF52317">
    <property type="entry name" value="Class I glutamine amidotransferase-like"/>
    <property type="match status" value="1"/>
</dbReference>
<dbReference type="GO" id="GO:0005524">
    <property type="term" value="F:ATP binding"/>
    <property type="evidence" value="ECO:0007669"/>
    <property type="project" value="UniProtKB-KW"/>
</dbReference>
<evidence type="ECO:0000256" key="5">
    <source>
        <dbReference type="ARBA" id="ARBA00022840"/>
    </source>
</evidence>
<evidence type="ECO:0000313" key="7">
    <source>
        <dbReference type="EMBL" id="SVE01476.1"/>
    </source>
</evidence>
<dbReference type="Gene3D" id="3.40.50.880">
    <property type="match status" value="1"/>
</dbReference>
<keyword evidence="2" id="KW-0547">Nucleotide-binding</keyword>
<dbReference type="Gene3D" id="3.40.50.620">
    <property type="entry name" value="HUPs"/>
    <property type="match status" value="1"/>
</dbReference>
<evidence type="ECO:0000256" key="4">
    <source>
        <dbReference type="ARBA" id="ARBA00022755"/>
    </source>
</evidence>
<keyword evidence="4" id="KW-0658">Purine biosynthesis</keyword>
<dbReference type="PANTHER" id="PTHR11922:SF2">
    <property type="entry name" value="GMP SYNTHASE [GLUTAMINE-HYDROLYZING]"/>
    <property type="match status" value="1"/>
</dbReference>
<reference evidence="7" key="1">
    <citation type="submission" date="2018-05" db="EMBL/GenBank/DDBJ databases">
        <authorList>
            <person name="Lanie J.A."/>
            <person name="Ng W.-L."/>
            <person name="Kazmierczak K.M."/>
            <person name="Andrzejewski T.M."/>
            <person name="Davidsen T.M."/>
            <person name="Wayne K.J."/>
            <person name="Tettelin H."/>
            <person name="Glass J.I."/>
            <person name="Rusch D."/>
            <person name="Podicherti R."/>
            <person name="Tsui H.-C.T."/>
            <person name="Winkler M.E."/>
        </authorList>
    </citation>
    <scope>NUCLEOTIDE SEQUENCE</scope>
</reference>
<organism evidence="7">
    <name type="scientific">marine metagenome</name>
    <dbReference type="NCBI Taxonomy" id="408172"/>
    <lineage>
        <taxon>unclassified sequences</taxon>
        <taxon>metagenomes</taxon>
        <taxon>ecological metagenomes</taxon>
    </lineage>
</organism>
<evidence type="ECO:0000256" key="2">
    <source>
        <dbReference type="ARBA" id="ARBA00022741"/>
    </source>
</evidence>
<dbReference type="InterPro" id="IPR014729">
    <property type="entry name" value="Rossmann-like_a/b/a_fold"/>
</dbReference>
<proteinExistence type="predicted"/>
<dbReference type="AlphaFoldDB" id="A0A383A0N6"/>
<keyword evidence="5" id="KW-0067">ATP-binding</keyword>
<evidence type="ECO:0000259" key="6">
    <source>
        <dbReference type="PROSITE" id="PS51553"/>
    </source>
</evidence>
<dbReference type="EMBL" id="UINC01188319">
    <property type="protein sequence ID" value="SVE01476.1"/>
    <property type="molecule type" value="Genomic_DNA"/>
</dbReference>
<dbReference type="InterPro" id="IPR029062">
    <property type="entry name" value="Class_I_gatase-like"/>
</dbReference>
<keyword evidence="1" id="KW-0436">Ligase</keyword>